<dbReference type="PRINTS" id="PR00813">
    <property type="entry name" value="BCTERIALGSPG"/>
</dbReference>
<dbReference type="GO" id="GO:0043683">
    <property type="term" value="P:type IV pilus assembly"/>
    <property type="evidence" value="ECO:0007669"/>
    <property type="project" value="InterPro"/>
</dbReference>
<feature type="transmembrane region" description="Helical" evidence="3">
    <location>
        <begin position="12"/>
        <end position="34"/>
    </location>
</feature>
<accession>A0A433MN22</accession>
<evidence type="ECO:0000313" key="5">
    <source>
        <dbReference type="EMBL" id="RUR69313.1"/>
    </source>
</evidence>
<comment type="caution">
    <text evidence="5">The sequence shown here is derived from an EMBL/GenBank/DDBJ whole genome shotgun (WGS) entry which is preliminary data.</text>
</comment>
<dbReference type="EMBL" id="JACIFZ010000006">
    <property type="protein sequence ID" value="MBB4224129.1"/>
    <property type="molecule type" value="Genomic_DNA"/>
</dbReference>
<dbReference type="SUPFAM" id="SSF54523">
    <property type="entry name" value="Pili subunits"/>
    <property type="match status" value="1"/>
</dbReference>
<evidence type="ECO:0000256" key="3">
    <source>
        <dbReference type="SAM" id="Phobius"/>
    </source>
</evidence>
<keyword evidence="3" id="KW-0472">Membrane</keyword>
<keyword evidence="3" id="KW-0812">Transmembrane</keyword>
<evidence type="ECO:0000313" key="7">
    <source>
        <dbReference type="Proteomes" id="UP000524450"/>
    </source>
</evidence>
<name>A0A433MN22_9BURK</name>
<dbReference type="InterPro" id="IPR000983">
    <property type="entry name" value="Bac_GSPG_pilin"/>
</dbReference>
<dbReference type="InterPro" id="IPR031982">
    <property type="entry name" value="PilE-like"/>
</dbReference>
<keyword evidence="1" id="KW-0488">Methylation</keyword>
<dbReference type="NCBIfam" id="TIGR02532">
    <property type="entry name" value="IV_pilin_GFxxxE"/>
    <property type="match status" value="1"/>
</dbReference>
<sequence>MNQHSQARRRSSGFTLIEVMITVAIVAILASIALPSYQQYIIRSKRSAAQAQMMDIANRQQQYLIANRVYADKAALTASGYSLPSEVSANYSYDVTLSTSGAPGYTLTFRPTGAQQGDGDLTLTSEGVKSPSGKW</sequence>
<protein>
    <submittedName>
        <fullName evidence="5">Prepilin-type N-terminal cleavage/methylation domain-containing protein</fullName>
    </submittedName>
    <submittedName>
        <fullName evidence="4">Type IV pilus assembly protein PilE</fullName>
    </submittedName>
</protein>
<gene>
    <name evidence="5" type="ORF">EJP67_19845</name>
    <name evidence="4" type="ORF">GGD71_004920</name>
</gene>
<dbReference type="Gene3D" id="3.30.700.10">
    <property type="entry name" value="Glycoprotein, Type 4 Pilin"/>
    <property type="match status" value="1"/>
</dbReference>
<dbReference type="GO" id="GO:0015627">
    <property type="term" value="C:type II protein secretion system complex"/>
    <property type="evidence" value="ECO:0007669"/>
    <property type="project" value="InterPro"/>
</dbReference>
<reference evidence="5 6" key="1">
    <citation type="submission" date="2018-12" db="EMBL/GenBank/DDBJ databases">
        <title>The genome sequences of Variovorax guangxiensis DSM 27352.</title>
        <authorList>
            <person name="Gao J."/>
            <person name="Sun J."/>
        </authorList>
    </citation>
    <scope>NUCLEOTIDE SEQUENCE [LARGE SCALE GENOMIC DNA]</scope>
    <source>
        <strain evidence="5 6">DSM 27352</strain>
    </source>
</reference>
<dbReference type="GO" id="GO:0015628">
    <property type="term" value="P:protein secretion by the type II secretion system"/>
    <property type="evidence" value="ECO:0007669"/>
    <property type="project" value="InterPro"/>
</dbReference>
<dbReference type="InterPro" id="IPR045584">
    <property type="entry name" value="Pilin-like"/>
</dbReference>
<dbReference type="OrthoDB" id="8592370at2"/>
<evidence type="ECO:0000313" key="6">
    <source>
        <dbReference type="Proteomes" id="UP000281118"/>
    </source>
</evidence>
<dbReference type="Pfam" id="PF07963">
    <property type="entry name" value="N_methyl"/>
    <property type="match status" value="1"/>
</dbReference>
<dbReference type="EMBL" id="RXFT01000008">
    <property type="protein sequence ID" value="RUR69313.1"/>
    <property type="molecule type" value="Genomic_DNA"/>
</dbReference>
<evidence type="ECO:0000313" key="4">
    <source>
        <dbReference type="EMBL" id="MBB4224129.1"/>
    </source>
</evidence>
<proteinExistence type="predicted"/>
<dbReference type="PANTHER" id="PTHR30093:SF47">
    <property type="entry name" value="TYPE IV PILUS NON-CORE MINOR PILIN PILE"/>
    <property type="match status" value="1"/>
</dbReference>
<feature type="region of interest" description="Disordered" evidence="2">
    <location>
        <begin position="112"/>
        <end position="135"/>
    </location>
</feature>
<dbReference type="AlphaFoldDB" id="A0A433MN22"/>
<dbReference type="PANTHER" id="PTHR30093">
    <property type="entry name" value="GENERAL SECRETION PATHWAY PROTEIN G"/>
    <property type="match status" value="1"/>
</dbReference>
<reference evidence="4 7" key="2">
    <citation type="submission" date="2020-08" db="EMBL/GenBank/DDBJ databases">
        <title>Genomic Encyclopedia of Type Strains, Phase IV (KMG-V): Genome sequencing to study the core and pangenomes of soil and plant-associated prokaryotes.</title>
        <authorList>
            <person name="Whitman W."/>
        </authorList>
    </citation>
    <scope>NUCLEOTIDE SEQUENCE [LARGE SCALE GENOMIC DNA]</scope>
    <source>
        <strain evidence="4 7">34/80</strain>
    </source>
</reference>
<organism evidence="5 6">
    <name type="scientific">Variovorax guangxiensis</name>
    <dbReference type="NCBI Taxonomy" id="1775474"/>
    <lineage>
        <taxon>Bacteria</taxon>
        <taxon>Pseudomonadati</taxon>
        <taxon>Pseudomonadota</taxon>
        <taxon>Betaproteobacteria</taxon>
        <taxon>Burkholderiales</taxon>
        <taxon>Comamonadaceae</taxon>
        <taxon>Variovorax</taxon>
    </lineage>
</organism>
<dbReference type="Pfam" id="PF16732">
    <property type="entry name" value="ComP_DUS"/>
    <property type="match status" value="1"/>
</dbReference>
<keyword evidence="3" id="KW-1133">Transmembrane helix</keyword>
<evidence type="ECO:0000256" key="1">
    <source>
        <dbReference type="ARBA" id="ARBA00022481"/>
    </source>
</evidence>
<evidence type="ECO:0000256" key="2">
    <source>
        <dbReference type="SAM" id="MobiDB-lite"/>
    </source>
</evidence>
<dbReference type="Proteomes" id="UP000281118">
    <property type="component" value="Unassembled WGS sequence"/>
</dbReference>
<dbReference type="Proteomes" id="UP000524450">
    <property type="component" value="Unassembled WGS sequence"/>
</dbReference>
<dbReference type="InterPro" id="IPR012902">
    <property type="entry name" value="N_methyl_site"/>
</dbReference>
<dbReference type="PROSITE" id="PS00409">
    <property type="entry name" value="PROKAR_NTER_METHYL"/>
    <property type="match status" value="1"/>
</dbReference>
<dbReference type="RefSeq" id="WP_126023415.1">
    <property type="nucleotide sequence ID" value="NZ_JACIFZ010000006.1"/>
</dbReference>